<dbReference type="Pfam" id="PF07731">
    <property type="entry name" value="Cu-oxidase_2"/>
    <property type="match status" value="1"/>
</dbReference>
<dbReference type="EMBL" id="JAPMSZ010000002">
    <property type="protein sequence ID" value="KAJ5111859.1"/>
    <property type="molecule type" value="Genomic_DNA"/>
</dbReference>
<evidence type="ECO:0000259" key="11">
    <source>
        <dbReference type="Pfam" id="PF07732"/>
    </source>
</evidence>
<dbReference type="SUPFAM" id="SSF49503">
    <property type="entry name" value="Cupredoxins"/>
    <property type="match status" value="3"/>
</dbReference>
<dbReference type="PANTHER" id="PTHR11709">
    <property type="entry name" value="MULTI-COPPER OXIDASE"/>
    <property type="match status" value="1"/>
</dbReference>
<dbReference type="GO" id="GO:0016491">
    <property type="term" value="F:oxidoreductase activity"/>
    <property type="evidence" value="ECO:0007669"/>
    <property type="project" value="UniProtKB-KW"/>
</dbReference>
<keyword evidence="5" id="KW-0186">Copper</keyword>
<evidence type="ECO:0008006" key="14">
    <source>
        <dbReference type="Google" id="ProtNLM"/>
    </source>
</evidence>
<keyword evidence="6" id="KW-0325">Glycoprotein</keyword>
<dbReference type="OrthoDB" id="2121828at2759"/>
<protein>
    <recommendedName>
        <fullName evidence="14">Multicopper oxidase</fullName>
    </recommendedName>
</protein>
<dbReference type="AlphaFoldDB" id="A0A9W9G4G2"/>
<evidence type="ECO:0000256" key="1">
    <source>
        <dbReference type="ARBA" id="ARBA00010609"/>
    </source>
</evidence>
<accession>A0A9W9G4G2</accession>
<dbReference type="GeneID" id="81391239"/>
<feature type="domain" description="Plastocyanin-like" evidence="11">
    <location>
        <begin position="28"/>
        <end position="142"/>
    </location>
</feature>
<dbReference type="CDD" id="cd13850">
    <property type="entry name" value="CuRO_1_Abr2_like"/>
    <property type="match status" value="1"/>
</dbReference>
<dbReference type="InterPro" id="IPR008972">
    <property type="entry name" value="Cupredoxin"/>
</dbReference>
<feature type="domain" description="Plastocyanin-like" evidence="10">
    <location>
        <begin position="517"/>
        <end position="637"/>
    </location>
</feature>
<evidence type="ECO:0000313" key="12">
    <source>
        <dbReference type="EMBL" id="KAJ5111859.1"/>
    </source>
</evidence>
<dbReference type="GO" id="GO:0005507">
    <property type="term" value="F:copper ion binding"/>
    <property type="evidence" value="ECO:0007669"/>
    <property type="project" value="InterPro"/>
</dbReference>
<sequence>FAFYLRAILACLAAQGVLARLQTFNFTVHSAQRSPDGFSREVYLINGQQPGPMIEVDEGDDVEVFVKNELPVSTTFHWHGILQRGTPDMDGVPGVTQYPIPPGGNFTYRFSVKNEYGFYWYHSHIRAYYNDAVRGPIMVRPAPSRRRPFEGLVEHDIDRDRMIQAEKNAVSILLNDWTHELSDTIFARYLRTGAFPSCVDSILANGFGRVECLPKYVLDAGPGLGISSQPTAANQSSATTTLVTTSAEMEMSGMVKRMDDSTSDNTINQMTMSTMRPSNPTTSMTGGMSMASSASMDQPMGLGARGCTPPMMFRPGYNISTLPLETCANTTSPQLTISANASQGWLALNLVNSGAVSALRVSLDRHSMHIYAADGLYVKTQEVQVLEIALGQRYSVMIKLDQQPGNYYLRFATYPNGDMQQVLEGQAIVSYSADSKDINPPDVSVDPAFVWMLTNGSAKEGVRELAETRLSPFEGNRPSSKAADMSRFFTINQTDIVTWVVNQDPYTEAKVPLIYGNDSDGWNASTTLHMPSNSSIDIIMNIANDSLDTMGHPMHLHGHKFWVLGSGSGSFPYQSVAEAPSSIINLDDPPYRDTANLPPSGWLAIRYVTDNPGAWILHCHIQWHIVSGMALVLVEGEDRLQMLVGSSNHSAMNPSATSGSSLPNAAKVLPLVSTLIAFSVLFVVG</sequence>
<keyword evidence="2" id="KW-0479">Metal-binding</keyword>
<evidence type="ECO:0000256" key="4">
    <source>
        <dbReference type="ARBA" id="ARBA00023002"/>
    </source>
</evidence>
<evidence type="ECO:0000256" key="3">
    <source>
        <dbReference type="ARBA" id="ARBA00022729"/>
    </source>
</evidence>
<reference evidence="12" key="2">
    <citation type="journal article" date="2023" name="IMA Fungus">
        <title>Comparative genomic study of the Penicillium genus elucidates a diverse pangenome and 15 lateral gene transfer events.</title>
        <authorList>
            <person name="Petersen C."/>
            <person name="Sorensen T."/>
            <person name="Nielsen M.R."/>
            <person name="Sondergaard T.E."/>
            <person name="Sorensen J.L."/>
            <person name="Fitzpatrick D.A."/>
            <person name="Frisvad J.C."/>
            <person name="Nielsen K.L."/>
        </authorList>
    </citation>
    <scope>NUCLEOTIDE SEQUENCE</scope>
    <source>
        <strain evidence="12">IBT 34128</strain>
    </source>
</reference>
<feature type="non-terminal residue" evidence="12">
    <location>
        <position position="1"/>
    </location>
</feature>
<organism evidence="12 13">
    <name type="scientific">Penicillium alfredii</name>
    <dbReference type="NCBI Taxonomy" id="1506179"/>
    <lineage>
        <taxon>Eukaryota</taxon>
        <taxon>Fungi</taxon>
        <taxon>Dikarya</taxon>
        <taxon>Ascomycota</taxon>
        <taxon>Pezizomycotina</taxon>
        <taxon>Eurotiomycetes</taxon>
        <taxon>Eurotiomycetidae</taxon>
        <taxon>Eurotiales</taxon>
        <taxon>Aspergillaceae</taxon>
        <taxon>Penicillium</taxon>
    </lineage>
</organism>
<comment type="similarity">
    <text evidence="1">Belongs to the multicopper oxidase family.</text>
</comment>
<dbReference type="Gene3D" id="2.60.40.420">
    <property type="entry name" value="Cupredoxins - blue copper proteins"/>
    <property type="match status" value="3"/>
</dbReference>
<comment type="caution">
    <text evidence="12">The sequence shown here is derived from an EMBL/GenBank/DDBJ whole genome shotgun (WGS) entry which is preliminary data.</text>
</comment>
<gene>
    <name evidence="12" type="ORF">NUU61_001489</name>
</gene>
<evidence type="ECO:0000256" key="5">
    <source>
        <dbReference type="ARBA" id="ARBA00023008"/>
    </source>
</evidence>
<evidence type="ECO:0000259" key="10">
    <source>
        <dbReference type="Pfam" id="PF07731"/>
    </source>
</evidence>
<feature type="region of interest" description="Disordered" evidence="7">
    <location>
        <begin position="270"/>
        <end position="292"/>
    </location>
</feature>
<dbReference type="Pfam" id="PF07732">
    <property type="entry name" value="Cu-oxidase_3"/>
    <property type="match status" value="1"/>
</dbReference>
<proteinExistence type="inferred from homology"/>
<dbReference type="Proteomes" id="UP001141434">
    <property type="component" value="Unassembled WGS sequence"/>
</dbReference>
<feature type="signal peptide" evidence="8">
    <location>
        <begin position="1"/>
        <end position="19"/>
    </location>
</feature>
<dbReference type="RefSeq" id="XP_056515338.1">
    <property type="nucleotide sequence ID" value="XM_056652071.1"/>
</dbReference>
<dbReference type="PANTHER" id="PTHR11709:SF488">
    <property type="entry name" value="LACCASE-RELATED"/>
    <property type="match status" value="1"/>
</dbReference>
<evidence type="ECO:0000259" key="9">
    <source>
        <dbReference type="Pfam" id="PF00394"/>
    </source>
</evidence>
<evidence type="ECO:0000256" key="7">
    <source>
        <dbReference type="SAM" id="MobiDB-lite"/>
    </source>
</evidence>
<dbReference type="InterPro" id="IPR002355">
    <property type="entry name" value="Cu_oxidase_Cu_BS"/>
</dbReference>
<dbReference type="PROSITE" id="PS00080">
    <property type="entry name" value="MULTICOPPER_OXIDASE2"/>
    <property type="match status" value="1"/>
</dbReference>
<name>A0A9W9G4G2_9EURO</name>
<feature type="compositionally biased region" description="Low complexity" evidence="7">
    <location>
        <begin position="281"/>
        <end position="292"/>
    </location>
</feature>
<dbReference type="InterPro" id="IPR033138">
    <property type="entry name" value="Cu_oxidase_CS"/>
</dbReference>
<evidence type="ECO:0000256" key="6">
    <source>
        <dbReference type="ARBA" id="ARBA00023180"/>
    </source>
</evidence>
<dbReference type="InterPro" id="IPR001117">
    <property type="entry name" value="Cu-oxidase_2nd"/>
</dbReference>
<keyword evidence="13" id="KW-1185">Reference proteome</keyword>
<keyword evidence="3 8" id="KW-0732">Signal</keyword>
<feature type="chain" id="PRO_5040961506" description="Multicopper oxidase" evidence="8">
    <location>
        <begin position="20"/>
        <end position="685"/>
    </location>
</feature>
<evidence type="ECO:0000256" key="2">
    <source>
        <dbReference type="ARBA" id="ARBA00022723"/>
    </source>
</evidence>
<dbReference type="InterPro" id="IPR011706">
    <property type="entry name" value="Cu-oxidase_C"/>
</dbReference>
<dbReference type="InterPro" id="IPR011707">
    <property type="entry name" value="Cu-oxidase-like_N"/>
</dbReference>
<evidence type="ECO:0000256" key="8">
    <source>
        <dbReference type="SAM" id="SignalP"/>
    </source>
</evidence>
<evidence type="ECO:0000313" key="13">
    <source>
        <dbReference type="Proteomes" id="UP001141434"/>
    </source>
</evidence>
<feature type="compositionally biased region" description="Polar residues" evidence="7">
    <location>
        <begin position="270"/>
        <end position="280"/>
    </location>
</feature>
<dbReference type="InterPro" id="IPR045087">
    <property type="entry name" value="Cu-oxidase_fam"/>
</dbReference>
<feature type="domain" description="Plastocyanin-like" evidence="9">
    <location>
        <begin position="348"/>
        <end position="423"/>
    </location>
</feature>
<reference evidence="12" key="1">
    <citation type="submission" date="2022-11" db="EMBL/GenBank/DDBJ databases">
        <authorList>
            <person name="Petersen C."/>
        </authorList>
    </citation>
    <scope>NUCLEOTIDE SEQUENCE</scope>
    <source>
        <strain evidence="12">IBT 34128</strain>
    </source>
</reference>
<keyword evidence="4" id="KW-0560">Oxidoreductase</keyword>
<dbReference type="Pfam" id="PF00394">
    <property type="entry name" value="Cu-oxidase"/>
    <property type="match status" value="1"/>
</dbReference>
<dbReference type="PROSITE" id="PS00079">
    <property type="entry name" value="MULTICOPPER_OXIDASE1"/>
    <property type="match status" value="1"/>
</dbReference>